<evidence type="ECO:0000313" key="2">
    <source>
        <dbReference type="EMBL" id="KAK9084159.1"/>
    </source>
</evidence>
<protein>
    <submittedName>
        <fullName evidence="2">Uncharacterized protein</fullName>
    </submittedName>
</protein>
<gene>
    <name evidence="2" type="ORF">Scep_030630</name>
</gene>
<evidence type="ECO:0000256" key="1">
    <source>
        <dbReference type="SAM" id="MobiDB-lite"/>
    </source>
</evidence>
<feature type="compositionally biased region" description="Polar residues" evidence="1">
    <location>
        <begin position="16"/>
        <end position="35"/>
    </location>
</feature>
<comment type="caution">
    <text evidence="2">The sequence shown here is derived from an EMBL/GenBank/DDBJ whole genome shotgun (WGS) entry which is preliminary data.</text>
</comment>
<proteinExistence type="predicted"/>
<feature type="region of interest" description="Disordered" evidence="1">
    <location>
        <begin position="1"/>
        <end position="36"/>
    </location>
</feature>
<name>A0AAP0E7M9_9MAGN</name>
<accession>A0AAP0E7M9</accession>
<dbReference type="Proteomes" id="UP001419268">
    <property type="component" value="Unassembled WGS sequence"/>
</dbReference>
<evidence type="ECO:0000313" key="3">
    <source>
        <dbReference type="Proteomes" id="UP001419268"/>
    </source>
</evidence>
<sequence>MLPSMTFAREEKKGKNQLQLLNPRSTLGASTNKQTEPPYFAFFTRTEVWNSASSLMMMESHRSLKALQAHHQQPPPTTSTSKDGDQDLPILPKVEAELHPCQHTPSCSTLHNFDG</sequence>
<dbReference type="AlphaFoldDB" id="A0AAP0E7M9"/>
<organism evidence="2 3">
    <name type="scientific">Stephania cephalantha</name>
    <dbReference type="NCBI Taxonomy" id="152367"/>
    <lineage>
        <taxon>Eukaryota</taxon>
        <taxon>Viridiplantae</taxon>
        <taxon>Streptophyta</taxon>
        <taxon>Embryophyta</taxon>
        <taxon>Tracheophyta</taxon>
        <taxon>Spermatophyta</taxon>
        <taxon>Magnoliopsida</taxon>
        <taxon>Ranunculales</taxon>
        <taxon>Menispermaceae</taxon>
        <taxon>Menispermoideae</taxon>
        <taxon>Cissampelideae</taxon>
        <taxon>Stephania</taxon>
    </lineage>
</organism>
<reference evidence="2 3" key="1">
    <citation type="submission" date="2024-01" db="EMBL/GenBank/DDBJ databases">
        <title>Genome assemblies of Stephania.</title>
        <authorList>
            <person name="Yang L."/>
        </authorList>
    </citation>
    <scope>NUCLEOTIDE SEQUENCE [LARGE SCALE GENOMIC DNA]</scope>
    <source>
        <strain evidence="2">JXDWG</strain>
        <tissue evidence="2">Leaf</tissue>
    </source>
</reference>
<dbReference type="EMBL" id="JBBNAG010000013">
    <property type="protein sequence ID" value="KAK9084159.1"/>
    <property type="molecule type" value="Genomic_DNA"/>
</dbReference>
<keyword evidence="3" id="KW-1185">Reference proteome</keyword>
<feature type="region of interest" description="Disordered" evidence="1">
    <location>
        <begin position="63"/>
        <end position="91"/>
    </location>
</feature>